<dbReference type="RefSeq" id="WP_165012998.1">
    <property type="nucleotide sequence ID" value="NZ_JAALDL010000005.1"/>
</dbReference>
<dbReference type="AlphaFoldDB" id="A0A6M1RJF8"/>
<protein>
    <submittedName>
        <fullName evidence="1">Uncharacterized protein</fullName>
    </submittedName>
</protein>
<evidence type="ECO:0000313" key="1">
    <source>
        <dbReference type="EMBL" id="NGN97858.1"/>
    </source>
</evidence>
<comment type="caution">
    <text evidence="1">The sequence shown here is derived from an EMBL/GenBank/DDBJ whole genome shotgun (WGS) entry which is preliminary data.</text>
</comment>
<sequence length="476" mass="51008">MFRQTSSRKEAHGQVKAKQSSGIDAAVFSIQSQAFELELSGFGSPVLAEQGCSYGRGKLAVESAQAQAADNLRSVLQSTNLLSSAKRSESFDDSVFSDKNIEAIATGLANGTMVLDFSDPEILGDDTCVTARLPLDAPESFEGDDIDWEEDTTKSIIVSGEGLHDKVAGLTARQVAEQDALRRAISQVLGVVIKSALSSSSSSELYLTESNESLKSAEMVRQSLSMSSHGTVKSWSEISSKSLPGGMIEVTLNVEVEKSGLEAKLKEAMQRIGNPNIFVVSEHANVRYHLTQALTSSGMTVTASPESASLLLVADAKPSPSKSGTRLQLDLSIKDRLGNNYGQWRNDPSLIALPSHDDVLSTLAEVYLQSENNQVEIRQTIQKASHALVQAGGPIREISIANHIAGDHSKLHAVLSSLADVSDVKVSKGKNSTLVRLRSINSLGELSHLLSPAMKVHTDGKAIQLTIHNDYQLSML</sequence>
<proteinExistence type="predicted"/>
<organism evidence="1 2">
    <name type="scientific">Grimontia sedimenti</name>
    <dbReference type="NCBI Taxonomy" id="2711294"/>
    <lineage>
        <taxon>Bacteria</taxon>
        <taxon>Pseudomonadati</taxon>
        <taxon>Pseudomonadota</taxon>
        <taxon>Gammaproteobacteria</taxon>
        <taxon>Vibrionales</taxon>
        <taxon>Vibrionaceae</taxon>
        <taxon>Grimontia</taxon>
    </lineage>
</organism>
<evidence type="ECO:0000313" key="2">
    <source>
        <dbReference type="Proteomes" id="UP000473008"/>
    </source>
</evidence>
<reference evidence="1 2" key="1">
    <citation type="submission" date="2020-02" db="EMBL/GenBank/DDBJ databases">
        <title>The draft genome of Grimontia sedimenta sp. nov., isolated from benthic sediments near coral reefs south of Kuwait.</title>
        <authorList>
            <person name="Mahmoud H.M."/>
            <person name="Jose L."/>
            <person name="Eapen S."/>
        </authorList>
    </citation>
    <scope>NUCLEOTIDE SEQUENCE [LARGE SCALE GENOMIC DNA]</scope>
    <source>
        <strain evidence="1 2">S25</strain>
    </source>
</reference>
<dbReference type="EMBL" id="JAALDL010000005">
    <property type="protein sequence ID" value="NGN97858.1"/>
    <property type="molecule type" value="Genomic_DNA"/>
</dbReference>
<dbReference type="Proteomes" id="UP000473008">
    <property type="component" value="Unassembled WGS sequence"/>
</dbReference>
<keyword evidence="2" id="KW-1185">Reference proteome</keyword>
<name>A0A6M1RJF8_9GAMM</name>
<accession>A0A6M1RJF8</accession>
<gene>
    <name evidence="1" type="ORF">G5S52_09365</name>
</gene>